<feature type="chain" id="PRO_5040289331" evidence="1">
    <location>
        <begin position="22"/>
        <end position="243"/>
    </location>
</feature>
<protein>
    <submittedName>
        <fullName evidence="2">Uncharacterized protein</fullName>
    </submittedName>
</protein>
<dbReference type="AlphaFoldDB" id="A0A9N9WNN7"/>
<evidence type="ECO:0000256" key="1">
    <source>
        <dbReference type="SAM" id="SignalP"/>
    </source>
</evidence>
<reference evidence="2" key="1">
    <citation type="submission" date="2022-01" db="EMBL/GenBank/DDBJ databases">
        <authorList>
            <person name="King R."/>
        </authorList>
    </citation>
    <scope>NUCLEOTIDE SEQUENCE</scope>
</reference>
<dbReference type="Proteomes" id="UP001153620">
    <property type="component" value="Chromosome 1"/>
</dbReference>
<evidence type="ECO:0000313" key="3">
    <source>
        <dbReference type="Proteomes" id="UP001153620"/>
    </source>
</evidence>
<keyword evidence="1" id="KW-0732">Signal</keyword>
<reference evidence="2" key="2">
    <citation type="submission" date="2022-10" db="EMBL/GenBank/DDBJ databases">
        <authorList>
            <consortium name="ENA_rothamsted_submissions"/>
            <consortium name="culmorum"/>
            <person name="King R."/>
        </authorList>
    </citation>
    <scope>NUCLEOTIDE SEQUENCE</scope>
</reference>
<gene>
    <name evidence="2" type="ORF">CHIRRI_LOCUS1983</name>
</gene>
<proteinExistence type="predicted"/>
<evidence type="ECO:0000313" key="2">
    <source>
        <dbReference type="EMBL" id="CAG9799008.1"/>
    </source>
</evidence>
<accession>A0A9N9WNN7</accession>
<keyword evidence="3" id="KW-1185">Reference proteome</keyword>
<name>A0A9N9WNN7_9DIPT</name>
<dbReference type="EMBL" id="OU895877">
    <property type="protein sequence ID" value="CAG9799008.1"/>
    <property type="molecule type" value="Genomic_DNA"/>
</dbReference>
<feature type="signal peptide" evidence="1">
    <location>
        <begin position="1"/>
        <end position="21"/>
    </location>
</feature>
<sequence>MSFKNIYLIVCLLSCVISVISIPNIKRTNNAEPSIIEEEKNLASNEDILDDTTTIESETIKTQENEIDSEILRDESLIKTTNAEELEISTQSSQQNLKTQLSSIDISLIQKQLIEHFRKQLTTNAIRAIFLVLNELKRRQNVKSFEQQNAEESRLIESRVQHEHCDCKCDNESNDRKDSIEEDEAEIIIVDKTRRNKDKFLPNEKNQSQIKKKSKQVENKVVKESTRCKSCSIKGIEEKLYRY</sequence>
<organism evidence="2 3">
    <name type="scientific">Chironomus riparius</name>
    <dbReference type="NCBI Taxonomy" id="315576"/>
    <lineage>
        <taxon>Eukaryota</taxon>
        <taxon>Metazoa</taxon>
        <taxon>Ecdysozoa</taxon>
        <taxon>Arthropoda</taxon>
        <taxon>Hexapoda</taxon>
        <taxon>Insecta</taxon>
        <taxon>Pterygota</taxon>
        <taxon>Neoptera</taxon>
        <taxon>Endopterygota</taxon>
        <taxon>Diptera</taxon>
        <taxon>Nematocera</taxon>
        <taxon>Chironomoidea</taxon>
        <taxon>Chironomidae</taxon>
        <taxon>Chironominae</taxon>
        <taxon>Chironomus</taxon>
    </lineage>
</organism>